<evidence type="ECO:0000256" key="3">
    <source>
        <dbReference type="ARBA" id="ARBA00023163"/>
    </source>
</evidence>
<dbReference type="Gene3D" id="1.10.10.10">
    <property type="entry name" value="Winged helix-like DNA-binding domain superfamily/Winged helix DNA-binding domain"/>
    <property type="match status" value="1"/>
</dbReference>
<dbReference type="Pfam" id="PF03472">
    <property type="entry name" value="Autoind_bind"/>
    <property type="match status" value="1"/>
</dbReference>
<comment type="caution">
    <text evidence="5">The sequence shown here is derived from an EMBL/GenBank/DDBJ whole genome shotgun (WGS) entry which is preliminary data.</text>
</comment>
<gene>
    <name evidence="5" type="ORF">GCM10009105_09490</name>
</gene>
<dbReference type="Gene3D" id="3.30.450.80">
    <property type="entry name" value="Transcription factor LuxR-like, autoinducer-binding domain"/>
    <property type="match status" value="1"/>
</dbReference>
<evidence type="ECO:0000313" key="5">
    <source>
        <dbReference type="EMBL" id="GAA0709223.1"/>
    </source>
</evidence>
<evidence type="ECO:0000256" key="2">
    <source>
        <dbReference type="ARBA" id="ARBA00023125"/>
    </source>
</evidence>
<keyword evidence="3" id="KW-0804">Transcription</keyword>
<dbReference type="EMBL" id="BAAAEU010000004">
    <property type="protein sequence ID" value="GAA0709223.1"/>
    <property type="molecule type" value="Genomic_DNA"/>
</dbReference>
<evidence type="ECO:0000259" key="4">
    <source>
        <dbReference type="PROSITE" id="PS50043"/>
    </source>
</evidence>
<dbReference type="PANTHER" id="PTHR44688">
    <property type="entry name" value="DNA-BINDING TRANSCRIPTIONAL ACTIVATOR DEVR_DOSR"/>
    <property type="match status" value="1"/>
</dbReference>
<proteinExistence type="predicted"/>
<dbReference type="SUPFAM" id="SSF46894">
    <property type="entry name" value="C-terminal effector domain of the bipartite response regulators"/>
    <property type="match status" value="1"/>
</dbReference>
<sequence>MWRRHNGGGAVGTLHGNDRLLPVDHALALGAGTLAEPRHALTLIDIDHLESLRDCTTSDLLASAVDRLSHALGFDYWMYALDLPVMDDRKRQYMLGGYPADWVRHYFASGYLHIDPVIAHCQAHATPFLWPSSQRASVRCTDRRSTSVDCMFQEASEFGLKSGLSIPIHGLGCSWGLVSFASSTDMTADDVRTMTPQLHLLAHGIHEAGHRYAHDAALPPLPHLTDRELECLHWVAAGKTSWEIGRLLGVAERTVVFHLQNATRKLGVSGRQAAIARSIVLGLINP</sequence>
<dbReference type="PROSITE" id="PS00622">
    <property type="entry name" value="HTH_LUXR_1"/>
    <property type="match status" value="1"/>
</dbReference>
<accession>A0ABP3TKI4</accession>
<evidence type="ECO:0000313" key="6">
    <source>
        <dbReference type="Proteomes" id="UP001501523"/>
    </source>
</evidence>
<reference evidence="6" key="1">
    <citation type="journal article" date="2019" name="Int. J. Syst. Evol. Microbiol.">
        <title>The Global Catalogue of Microorganisms (GCM) 10K type strain sequencing project: providing services to taxonomists for standard genome sequencing and annotation.</title>
        <authorList>
            <consortium name="The Broad Institute Genomics Platform"/>
            <consortium name="The Broad Institute Genome Sequencing Center for Infectious Disease"/>
            <person name="Wu L."/>
            <person name="Ma J."/>
        </authorList>
    </citation>
    <scope>NUCLEOTIDE SEQUENCE [LARGE SCALE GENOMIC DNA]</scope>
    <source>
        <strain evidence="6">JCM 15421</strain>
    </source>
</reference>
<dbReference type="Proteomes" id="UP001501523">
    <property type="component" value="Unassembled WGS sequence"/>
</dbReference>
<dbReference type="SMART" id="SM00421">
    <property type="entry name" value="HTH_LUXR"/>
    <property type="match status" value="1"/>
</dbReference>
<dbReference type="PROSITE" id="PS50043">
    <property type="entry name" value="HTH_LUXR_2"/>
    <property type="match status" value="1"/>
</dbReference>
<keyword evidence="1" id="KW-0805">Transcription regulation</keyword>
<keyword evidence="2" id="KW-0238">DNA-binding</keyword>
<keyword evidence="6" id="KW-1185">Reference proteome</keyword>
<feature type="domain" description="HTH luxR-type" evidence="4">
    <location>
        <begin position="217"/>
        <end position="282"/>
    </location>
</feature>
<dbReference type="SUPFAM" id="SSF75516">
    <property type="entry name" value="Pheromone-binding domain of LuxR-like quorum-sensing transcription factors"/>
    <property type="match status" value="1"/>
</dbReference>
<dbReference type="CDD" id="cd06170">
    <property type="entry name" value="LuxR_C_like"/>
    <property type="match status" value="1"/>
</dbReference>
<evidence type="ECO:0000256" key="1">
    <source>
        <dbReference type="ARBA" id="ARBA00023015"/>
    </source>
</evidence>
<dbReference type="InterPro" id="IPR005143">
    <property type="entry name" value="TF_LuxR_autoind-bd_dom"/>
</dbReference>
<dbReference type="InterPro" id="IPR016032">
    <property type="entry name" value="Sig_transdc_resp-reg_C-effctor"/>
</dbReference>
<protein>
    <recommendedName>
        <fullName evidence="4">HTH luxR-type domain-containing protein</fullName>
    </recommendedName>
</protein>
<organism evidence="5 6">
    <name type="scientific">Dokdonella soli</name>
    <dbReference type="NCBI Taxonomy" id="529810"/>
    <lineage>
        <taxon>Bacteria</taxon>
        <taxon>Pseudomonadati</taxon>
        <taxon>Pseudomonadota</taxon>
        <taxon>Gammaproteobacteria</taxon>
        <taxon>Lysobacterales</taxon>
        <taxon>Rhodanobacteraceae</taxon>
        <taxon>Dokdonella</taxon>
    </lineage>
</organism>
<dbReference type="InterPro" id="IPR000792">
    <property type="entry name" value="Tscrpt_reg_LuxR_C"/>
</dbReference>
<dbReference type="PRINTS" id="PR00038">
    <property type="entry name" value="HTHLUXR"/>
</dbReference>
<dbReference type="Pfam" id="PF00196">
    <property type="entry name" value="GerE"/>
    <property type="match status" value="1"/>
</dbReference>
<name>A0ABP3TKI4_9GAMM</name>
<dbReference type="InterPro" id="IPR036693">
    <property type="entry name" value="TF_LuxR_autoind-bd_dom_sf"/>
</dbReference>
<dbReference type="InterPro" id="IPR036388">
    <property type="entry name" value="WH-like_DNA-bd_sf"/>
</dbReference>
<dbReference type="PANTHER" id="PTHR44688:SF16">
    <property type="entry name" value="DNA-BINDING TRANSCRIPTIONAL ACTIVATOR DEVR_DOSR"/>
    <property type="match status" value="1"/>
</dbReference>